<dbReference type="AlphaFoldDB" id="A0A0C2BYU9"/>
<organism evidence="1 2">
    <name type="scientific">Ancylostoma duodenale</name>
    <dbReference type="NCBI Taxonomy" id="51022"/>
    <lineage>
        <taxon>Eukaryota</taxon>
        <taxon>Metazoa</taxon>
        <taxon>Ecdysozoa</taxon>
        <taxon>Nematoda</taxon>
        <taxon>Chromadorea</taxon>
        <taxon>Rhabditida</taxon>
        <taxon>Rhabditina</taxon>
        <taxon>Rhabditomorpha</taxon>
        <taxon>Strongyloidea</taxon>
        <taxon>Ancylostomatidae</taxon>
        <taxon>Ancylostomatinae</taxon>
        <taxon>Ancylostoma</taxon>
    </lineage>
</organism>
<protein>
    <submittedName>
        <fullName evidence="1">Uncharacterized protein</fullName>
    </submittedName>
</protein>
<sequence>MLSVTPDIMQQDGAPLEKASAQVAVCASRVWTDVISSKKALLEEAFKKPTVWYEIECLSELNAARALLANVAGQHWHQFVDSQLSGQYQNHTISKDIQTQISSKITRVASGLHKLASRRSLSSHGSISAVLPWKNVSVDKEVIHMWLRVHVSLVKELVVAQATRYHEWHAHAKKWSLHEWH</sequence>
<dbReference type="OrthoDB" id="7283867at2759"/>
<dbReference type="EMBL" id="KN795492">
    <property type="protein sequence ID" value="KIH42557.1"/>
    <property type="molecule type" value="Genomic_DNA"/>
</dbReference>
<proteinExistence type="predicted"/>
<accession>A0A0C2BYU9</accession>
<gene>
    <name evidence="1" type="ORF">ANCDUO_27458</name>
</gene>
<feature type="non-terminal residue" evidence="1">
    <location>
        <position position="181"/>
    </location>
</feature>
<evidence type="ECO:0000313" key="1">
    <source>
        <dbReference type="EMBL" id="KIH42557.1"/>
    </source>
</evidence>
<keyword evidence="2" id="KW-1185">Reference proteome</keyword>
<dbReference type="Proteomes" id="UP000054047">
    <property type="component" value="Unassembled WGS sequence"/>
</dbReference>
<reference evidence="1 2" key="1">
    <citation type="submission" date="2013-12" db="EMBL/GenBank/DDBJ databases">
        <title>Draft genome of the parsitic nematode Ancylostoma duodenale.</title>
        <authorList>
            <person name="Mitreva M."/>
        </authorList>
    </citation>
    <scope>NUCLEOTIDE SEQUENCE [LARGE SCALE GENOMIC DNA]</scope>
    <source>
        <strain evidence="1 2">Zhejiang</strain>
    </source>
</reference>
<name>A0A0C2BYU9_9BILA</name>
<evidence type="ECO:0000313" key="2">
    <source>
        <dbReference type="Proteomes" id="UP000054047"/>
    </source>
</evidence>